<dbReference type="InterPro" id="IPR001487">
    <property type="entry name" value="Bromodomain"/>
</dbReference>
<dbReference type="InterPro" id="IPR051831">
    <property type="entry name" value="Bromodomain_contain_prot"/>
</dbReference>
<sequence length="750" mass="83640">MGALCSRKVGMSKWKEGQRRSPRISALDACKAQQSRRVGGTALASLAQAMSLQVQQSLPQGPASRTRARKIRKLRPLEDVSATSLSPFAQQGSDQQSHEDHPIGSDRPTSQVDNSPKYDDKAASTDQLSSVPPSTKWMPEKRILELILDILQRRDIYEIFAEPVDPKEVEDYYEIIREPMDFGTMRAKLHEGMYMSLQQFEHDVNLIPRNAMHFNSSTTIYFRQARAIHELAIKVFHSLKTAPENFELEFSETKRRTSRRFMSEATAPTNSSSSKLPTNLRPNSKTNISSKSMPCFLRNSSNLRKSIRGIRQHSDAAADFNARDHEMNSGAKSGRRNSFAEVDRRCTYTPSMSLLTENGSIVCTVYSDSKQLIPVNQQDIGYRESLMLFVKDLGPTAQMIAKRKLIGCSVNASNCWTPGSKHLFQQPECQNPNAFRSTQRGLPILDSAFTAESENLFDHLHMGPNISGKNNYKVDTSYAGAGEKAYARNQMLIPNASMEVASSSDERKIPVAFGGDAHSSNAVDVFGLFGCDRLHQDWCCEIQLDSYPSSVGARELNLSAAGIENSGKSSTPIIMVKNNCYSEAPRLESSLAQSQANISDLRPRNNYNLSPSRPQHTMWSSICGETNGSGHNKKSTVLRSGGQHITAKDDVEDSGSVVAVGQELKASQRLGSRFIFDLPFLKKQLDQINLLGKDKIFQQGSGTEDLFLDKANWRRHLARSHHKELRTETYNDSYKQFSLDAEHGNLAPQL</sequence>
<dbReference type="Gene3D" id="1.20.920.10">
    <property type="entry name" value="Bromodomain-like"/>
    <property type="match status" value="1"/>
</dbReference>
<evidence type="ECO:0000256" key="3">
    <source>
        <dbReference type="SAM" id="MobiDB-lite"/>
    </source>
</evidence>
<protein>
    <submittedName>
        <fullName evidence="6">Uncharacterized protein LOC111307589 isoform X1</fullName>
    </submittedName>
</protein>
<evidence type="ECO:0000256" key="2">
    <source>
        <dbReference type="PROSITE-ProRule" id="PRU00035"/>
    </source>
</evidence>
<feature type="domain" description="Bromo" evidence="4">
    <location>
        <begin position="152"/>
        <end position="222"/>
    </location>
</feature>
<dbReference type="PANTHER" id="PTHR22881">
    <property type="entry name" value="BROMODOMAIN CONTAINING PROTEIN"/>
    <property type="match status" value="1"/>
</dbReference>
<feature type="compositionally biased region" description="Polar residues" evidence="3">
    <location>
        <begin position="124"/>
        <end position="133"/>
    </location>
</feature>
<feature type="region of interest" description="Disordered" evidence="3">
    <location>
        <begin position="257"/>
        <end position="291"/>
    </location>
</feature>
<proteinExistence type="predicted"/>
<dbReference type="InterPro" id="IPR036427">
    <property type="entry name" value="Bromodomain-like_sf"/>
</dbReference>
<keyword evidence="1 2" id="KW-0103">Bromodomain</keyword>
<reference evidence="6" key="1">
    <citation type="submission" date="2025-08" db="UniProtKB">
        <authorList>
            <consortium name="RefSeq"/>
        </authorList>
    </citation>
    <scope>IDENTIFICATION</scope>
    <source>
        <tissue evidence="6">Fruit stalk</tissue>
    </source>
</reference>
<evidence type="ECO:0000313" key="5">
    <source>
        <dbReference type="Proteomes" id="UP000515121"/>
    </source>
</evidence>
<dbReference type="OrthoDB" id="21449at2759"/>
<dbReference type="Pfam" id="PF00439">
    <property type="entry name" value="Bromodomain"/>
    <property type="match status" value="1"/>
</dbReference>
<gene>
    <name evidence="6" type="primary">LOC111307589</name>
</gene>
<organism evidence="5 6">
    <name type="scientific">Durio zibethinus</name>
    <name type="common">Durian</name>
    <dbReference type="NCBI Taxonomy" id="66656"/>
    <lineage>
        <taxon>Eukaryota</taxon>
        <taxon>Viridiplantae</taxon>
        <taxon>Streptophyta</taxon>
        <taxon>Embryophyta</taxon>
        <taxon>Tracheophyta</taxon>
        <taxon>Spermatophyta</taxon>
        <taxon>Magnoliopsida</taxon>
        <taxon>eudicotyledons</taxon>
        <taxon>Gunneridae</taxon>
        <taxon>Pentapetalae</taxon>
        <taxon>rosids</taxon>
        <taxon>malvids</taxon>
        <taxon>Malvales</taxon>
        <taxon>Malvaceae</taxon>
        <taxon>Helicteroideae</taxon>
        <taxon>Durio</taxon>
    </lineage>
</organism>
<evidence type="ECO:0000313" key="6">
    <source>
        <dbReference type="RefSeq" id="XP_022761344.1"/>
    </source>
</evidence>
<dbReference type="AlphaFoldDB" id="A0A6P6A8S6"/>
<feature type="compositionally biased region" description="Polar residues" evidence="3">
    <location>
        <begin position="81"/>
        <end position="95"/>
    </location>
</feature>
<dbReference type="KEGG" id="dzi:111307589"/>
<feature type="compositionally biased region" description="Polar residues" evidence="3">
    <location>
        <begin position="266"/>
        <end position="291"/>
    </location>
</feature>
<dbReference type="SMART" id="SM00297">
    <property type="entry name" value="BROMO"/>
    <property type="match status" value="1"/>
</dbReference>
<dbReference type="RefSeq" id="XP_022761344.1">
    <property type="nucleotide sequence ID" value="XM_022905609.1"/>
</dbReference>
<accession>A0A6P6A8S6</accession>
<dbReference type="PROSITE" id="PS50014">
    <property type="entry name" value="BROMODOMAIN_2"/>
    <property type="match status" value="1"/>
</dbReference>
<dbReference type="CDD" id="cd04369">
    <property type="entry name" value="Bromodomain"/>
    <property type="match status" value="1"/>
</dbReference>
<feature type="region of interest" description="Disordered" evidence="3">
    <location>
        <begin position="1"/>
        <end position="34"/>
    </location>
</feature>
<dbReference type="GeneID" id="111307589"/>
<evidence type="ECO:0000259" key="4">
    <source>
        <dbReference type="PROSITE" id="PS50014"/>
    </source>
</evidence>
<feature type="region of interest" description="Disordered" evidence="3">
    <location>
        <begin position="54"/>
        <end position="135"/>
    </location>
</feature>
<name>A0A6P6A8S6_DURZI</name>
<dbReference type="Proteomes" id="UP000515121">
    <property type="component" value="Unplaced"/>
</dbReference>
<keyword evidence="5" id="KW-1185">Reference proteome</keyword>
<dbReference type="PANTHER" id="PTHR22881:SF44">
    <property type="entry name" value="BROMO DOMAIN-CONTAINING PROTEIN"/>
    <property type="match status" value="1"/>
</dbReference>
<dbReference type="SUPFAM" id="SSF47370">
    <property type="entry name" value="Bromodomain"/>
    <property type="match status" value="1"/>
</dbReference>
<dbReference type="PRINTS" id="PR00503">
    <property type="entry name" value="BROMODOMAIN"/>
</dbReference>
<evidence type="ECO:0000256" key="1">
    <source>
        <dbReference type="ARBA" id="ARBA00023117"/>
    </source>
</evidence>